<dbReference type="GO" id="GO:0043235">
    <property type="term" value="C:receptor complex"/>
    <property type="evidence" value="ECO:0007669"/>
    <property type="project" value="Ensembl"/>
</dbReference>
<dbReference type="GO" id="GO:0005576">
    <property type="term" value="C:extracellular region"/>
    <property type="evidence" value="ECO:0007669"/>
    <property type="project" value="UniProtKB-SubCell"/>
</dbReference>
<feature type="compositionally biased region" description="Low complexity" evidence="12">
    <location>
        <begin position="825"/>
        <end position="839"/>
    </location>
</feature>
<keyword evidence="8 13" id="KW-1133">Transmembrane helix</keyword>
<name>A0A7N4NKX9_SARHA</name>
<dbReference type="Pfam" id="PF23344">
    <property type="entry name" value="ZP-N"/>
    <property type="match status" value="1"/>
</dbReference>
<evidence type="ECO:0000256" key="6">
    <source>
        <dbReference type="ARBA" id="ARBA00022692"/>
    </source>
</evidence>
<dbReference type="InterPro" id="IPR001507">
    <property type="entry name" value="ZP_dom"/>
</dbReference>
<dbReference type="GO" id="GO:0060391">
    <property type="term" value="P:positive regulation of SMAD protein signal transduction"/>
    <property type="evidence" value="ECO:0007669"/>
    <property type="project" value="Ensembl"/>
</dbReference>
<dbReference type="PROSITE" id="PS00682">
    <property type="entry name" value="ZP_1"/>
    <property type="match status" value="1"/>
</dbReference>
<dbReference type="Ensembl" id="ENSSHAT00000038707.1">
    <property type="protein sequence ID" value="ENSSHAP00000024944.1"/>
    <property type="gene ID" value="ENSSHAG00000012680.2"/>
</dbReference>
<evidence type="ECO:0000256" key="3">
    <source>
        <dbReference type="ARBA" id="ARBA00022475"/>
    </source>
</evidence>
<dbReference type="GO" id="GO:0017015">
    <property type="term" value="P:regulation of transforming growth factor beta receptor signaling pathway"/>
    <property type="evidence" value="ECO:0007669"/>
    <property type="project" value="TreeGrafter"/>
</dbReference>
<evidence type="ECO:0000259" key="15">
    <source>
        <dbReference type="PROSITE" id="PS51034"/>
    </source>
</evidence>
<dbReference type="InterPro" id="IPR017977">
    <property type="entry name" value="ZP_dom_CS"/>
</dbReference>
<dbReference type="GO" id="GO:1901202">
    <property type="term" value="P:negative regulation of extracellular matrix assembly"/>
    <property type="evidence" value="ECO:0007669"/>
    <property type="project" value="Ensembl"/>
</dbReference>
<dbReference type="GO" id="GO:0016477">
    <property type="term" value="P:cell migration"/>
    <property type="evidence" value="ECO:0007669"/>
    <property type="project" value="TreeGrafter"/>
</dbReference>
<dbReference type="InParanoid" id="A0A7N4NKX9"/>
<feature type="signal peptide" evidence="14">
    <location>
        <begin position="1"/>
        <end position="20"/>
    </location>
</feature>
<dbReference type="GO" id="GO:0090050">
    <property type="term" value="P:positive regulation of cell migration involved in sprouting angiogenesis"/>
    <property type="evidence" value="ECO:0007669"/>
    <property type="project" value="Ensembl"/>
</dbReference>
<reference evidence="16" key="2">
    <citation type="submission" date="2025-08" db="UniProtKB">
        <authorList>
            <consortium name="Ensembl"/>
        </authorList>
    </citation>
    <scope>IDENTIFICATION</scope>
</reference>
<evidence type="ECO:0000256" key="14">
    <source>
        <dbReference type="SAM" id="SignalP"/>
    </source>
</evidence>
<dbReference type="SMART" id="SM00241">
    <property type="entry name" value="ZP"/>
    <property type="match status" value="1"/>
</dbReference>
<dbReference type="GO" id="GO:0035556">
    <property type="term" value="P:intracellular signal transduction"/>
    <property type="evidence" value="ECO:0007669"/>
    <property type="project" value="Ensembl"/>
</dbReference>
<evidence type="ECO:0000256" key="1">
    <source>
        <dbReference type="ARBA" id="ARBA00004251"/>
    </source>
</evidence>
<dbReference type="GeneTree" id="ENSGT00530000063861"/>
<dbReference type="GO" id="GO:0034699">
    <property type="term" value="P:response to luteinizing hormone"/>
    <property type="evidence" value="ECO:0007669"/>
    <property type="project" value="Ensembl"/>
</dbReference>
<evidence type="ECO:0000256" key="7">
    <source>
        <dbReference type="ARBA" id="ARBA00022729"/>
    </source>
</evidence>
<keyword evidence="5" id="KW-0597">Phosphoprotein</keyword>
<dbReference type="AlphaFoldDB" id="A0A7N4NKX9"/>
<keyword evidence="4" id="KW-0964">Secreted</keyword>
<keyword evidence="9 13" id="KW-0472">Membrane</keyword>
<dbReference type="GO" id="GO:0036122">
    <property type="term" value="F:BMP binding"/>
    <property type="evidence" value="ECO:0007669"/>
    <property type="project" value="Ensembl"/>
</dbReference>
<evidence type="ECO:0000256" key="8">
    <source>
        <dbReference type="ARBA" id="ARBA00022989"/>
    </source>
</evidence>
<accession>A0A7N4NKX9</accession>
<dbReference type="PANTHER" id="PTHR14002:SF7">
    <property type="entry name" value="TRANSFORMING GROWTH FACTOR BETA RECEPTOR TYPE 3"/>
    <property type="match status" value="1"/>
</dbReference>
<evidence type="ECO:0000256" key="4">
    <source>
        <dbReference type="ARBA" id="ARBA00022525"/>
    </source>
</evidence>
<dbReference type="InterPro" id="IPR055355">
    <property type="entry name" value="ZP-C"/>
</dbReference>
<keyword evidence="3" id="KW-1003">Cell membrane</keyword>
<dbReference type="GO" id="GO:0060392">
    <property type="term" value="P:negative regulation of SMAD protein signal transduction"/>
    <property type="evidence" value="ECO:0007669"/>
    <property type="project" value="Ensembl"/>
</dbReference>
<dbReference type="PRINTS" id="PR00023">
    <property type="entry name" value="ZPELLUCIDA"/>
</dbReference>
<dbReference type="GO" id="GO:0005114">
    <property type="term" value="F:type II transforming growth factor beta receptor binding"/>
    <property type="evidence" value="ECO:0007669"/>
    <property type="project" value="Ensembl"/>
</dbReference>
<dbReference type="GO" id="GO:0034695">
    <property type="term" value="P:response to prostaglandin E"/>
    <property type="evidence" value="ECO:0007669"/>
    <property type="project" value="Ensembl"/>
</dbReference>
<reference evidence="16 17" key="1">
    <citation type="journal article" date="2011" name="Proc. Natl. Acad. Sci. U.S.A.">
        <title>Genetic diversity and population structure of the endangered marsupial Sarcophilus harrisii (Tasmanian devil).</title>
        <authorList>
            <person name="Miller W."/>
            <person name="Hayes V.M."/>
            <person name="Ratan A."/>
            <person name="Petersen D.C."/>
            <person name="Wittekindt N.E."/>
            <person name="Miller J."/>
            <person name="Walenz B."/>
            <person name="Knight J."/>
            <person name="Qi J."/>
            <person name="Zhao F."/>
            <person name="Wang Q."/>
            <person name="Bedoya-Reina O.C."/>
            <person name="Katiyar N."/>
            <person name="Tomsho L.P."/>
            <person name="Kasson L.M."/>
            <person name="Hardie R.A."/>
            <person name="Woodbridge P."/>
            <person name="Tindall E.A."/>
            <person name="Bertelsen M.F."/>
            <person name="Dixon D."/>
            <person name="Pyecroft S."/>
            <person name="Helgen K.M."/>
            <person name="Lesk A.M."/>
            <person name="Pringle T.H."/>
            <person name="Patterson N."/>
            <person name="Zhang Y."/>
            <person name="Kreiss A."/>
            <person name="Woods G.M."/>
            <person name="Jones M.E."/>
            <person name="Schuster S.C."/>
        </authorList>
    </citation>
    <scope>NUCLEOTIDE SEQUENCE [LARGE SCALE GENOMIC DNA]</scope>
</reference>
<dbReference type="InterPro" id="IPR042235">
    <property type="entry name" value="ZP-C_dom"/>
</dbReference>
<dbReference type="InterPro" id="IPR055356">
    <property type="entry name" value="ZP-N"/>
</dbReference>
<dbReference type="GO" id="GO:0043124">
    <property type="term" value="P:negative regulation of canonical NF-kappaB signal transduction"/>
    <property type="evidence" value="ECO:0007669"/>
    <property type="project" value="Ensembl"/>
</dbReference>
<feature type="domain" description="ZP" evidence="15">
    <location>
        <begin position="447"/>
        <end position="722"/>
    </location>
</feature>
<dbReference type="GO" id="GO:0046332">
    <property type="term" value="F:SMAD binding"/>
    <property type="evidence" value="ECO:0007669"/>
    <property type="project" value="Ensembl"/>
</dbReference>
<keyword evidence="10" id="KW-1015">Disulfide bond</keyword>
<feature type="compositionally biased region" description="Polar residues" evidence="12">
    <location>
        <begin position="806"/>
        <end position="823"/>
    </location>
</feature>
<evidence type="ECO:0000256" key="5">
    <source>
        <dbReference type="ARBA" id="ARBA00022553"/>
    </source>
</evidence>
<feature type="transmembrane region" description="Helical" evidence="13">
    <location>
        <begin position="774"/>
        <end position="798"/>
    </location>
</feature>
<dbReference type="Gene3D" id="2.60.40.3210">
    <property type="entry name" value="Zona pellucida, ZP-N domain"/>
    <property type="match status" value="1"/>
</dbReference>
<evidence type="ECO:0000256" key="11">
    <source>
        <dbReference type="ARBA" id="ARBA00023180"/>
    </source>
</evidence>
<reference evidence="16" key="3">
    <citation type="submission" date="2025-09" db="UniProtKB">
        <authorList>
            <consortium name="Ensembl"/>
        </authorList>
    </citation>
    <scope>IDENTIFICATION</scope>
</reference>
<evidence type="ECO:0000256" key="13">
    <source>
        <dbReference type="SAM" id="Phobius"/>
    </source>
</evidence>
<dbReference type="GO" id="GO:0030336">
    <property type="term" value="P:negative regulation of cell migration"/>
    <property type="evidence" value="ECO:0007669"/>
    <property type="project" value="Ensembl"/>
</dbReference>
<proteinExistence type="predicted"/>
<dbReference type="KEGG" id="shr:100925875"/>
<dbReference type="Pfam" id="PF26060">
    <property type="entry name" value="TGFBR3_N"/>
    <property type="match status" value="2"/>
</dbReference>
<sequence length="839" mass="92468">MASQWMVTVLGLMNWCLVTTGPVPPTECVLSPVNSSHPVQALLESFTALSGCASRGTISLPQEVHVLNLRNPGEGPGLPEREITLHLKPISSVHIHQKSFVFLLNSPQPLVWKLKIERLAPGVPRFFFVSEGSVVQFPEGNFSLSARTEEKSFPHGNIHLLHWAQKEYGAVTSFTELKISSNVYIKVGEDQVFPPTCNIEKNFLSLNYLAGYLQPKMAEGCIMSSLPHGQEVHIIELITPNSNPYSAFQVDIVIEIRPFRKEPKVIKHLVLILKCKKAVNWVIKSYDVKGSLKVIAPNSIGFGKEGESSMAATKSVRNDIPSTQENLVKWAFNNGYSPVTSYTRAPVANRFHLWLENNEEMRDEEEHSVPPELQILLGGSPLPAPENPAGGFPFPFPPILRKGRHEEKAAEGLPGPRRPLHPALALLPGPLEPQDAQGHADVPFSVSCDEHKMVVAVEKKALQASGYTGTELSLSDLTCKAKTNGTHFILESSLKACGTQQRPLAPDSMVYYNSIIMQVSAPGDSSGWPTDYEDLESGNNGFPGDTDEGDSFFISRPEIIMFNCSLRQTGIPEVSHQPQAQNITFNMELYDTDLFLVSNSSILTVAENGYIYVEVSVTKADRDVGFAIQTCFISPNANSDRMSDYTIIENICPKDESVRFYSPQKAHFSRFHTHMDKKRFSFRLKPIFNTSLLFLQCELTLCTKKEEDTHRLPKCIPPDEACTSLDASMIWAMMQNKKTFTKPLLIIYGDEATDSTIANPIGKSLHFLPGLDTLTVMGIAFAAFVIGALLMGALWYIYSHTGETAGRQQVPTSPPASENSSAAHSIGSTQSTPCSSSTT</sequence>
<dbReference type="Proteomes" id="UP000007648">
    <property type="component" value="Unassembled WGS sequence"/>
</dbReference>
<comment type="subcellular location">
    <subcellularLocation>
        <location evidence="1">Cell membrane</location>
        <topology evidence="1">Single-pass type I membrane protein</topology>
    </subcellularLocation>
    <subcellularLocation>
        <location evidence="2">Secreted</location>
    </subcellularLocation>
</comment>
<gene>
    <name evidence="16" type="primary">TGFBR3</name>
</gene>
<dbReference type="GO" id="GO:0034673">
    <property type="term" value="C:inhibin-betaglycan-ActRII complex"/>
    <property type="evidence" value="ECO:0007669"/>
    <property type="project" value="Ensembl"/>
</dbReference>
<feature type="region of interest" description="Disordered" evidence="12">
    <location>
        <begin position="806"/>
        <end position="839"/>
    </location>
</feature>
<dbReference type="RefSeq" id="XP_031825195.1">
    <property type="nucleotide sequence ID" value="XM_031969335.1"/>
</dbReference>
<evidence type="ECO:0000313" key="17">
    <source>
        <dbReference type="Proteomes" id="UP000007648"/>
    </source>
</evidence>
<dbReference type="GO" id="GO:0007179">
    <property type="term" value="P:transforming growth factor beta receptor signaling pathway"/>
    <property type="evidence" value="ECO:0007669"/>
    <property type="project" value="Ensembl"/>
</dbReference>
<dbReference type="GO" id="GO:0060317">
    <property type="term" value="P:cardiac epithelial to mesenchymal transition"/>
    <property type="evidence" value="ECO:0007669"/>
    <property type="project" value="Ensembl"/>
</dbReference>
<evidence type="ECO:0000256" key="9">
    <source>
        <dbReference type="ARBA" id="ARBA00023136"/>
    </source>
</evidence>
<dbReference type="RefSeq" id="XP_031825196.1">
    <property type="nucleotide sequence ID" value="XM_031969336.1"/>
</dbReference>
<keyword evidence="17" id="KW-1185">Reference proteome</keyword>
<dbReference type="FunCoup" id="A0A7N4NKX9">
    <property type="interactions" value="308"/>
</dbReference>
<feature type="chain" id="PRO_5029671768" evidence="14">
    <location>
        <begin position="21"/>
        <end position="839"/>
    </location>
</feature>
<dbReference type="Gene3D" id="2.60.40.4100">
    <property type="entry name" value="Zona pellucida, ZP-C domain"/>
    <property type="match status" value="1"/>
</dbReference>
<dbReference type="PROSITE" id="PS51034">
    <property type="entry name" value="ZP_2"/>
    <property type="match status" value="1"/>
</dbReference>
<dbReference type="GO" id="GO:0005539">
    <property type="term" value="F:glycosaminoglycan binding"/>
    <property type="evidence" value="ECO:0007669"/>
    <property type="project" value="TreeGrafter"/>
</dbReference>
<dbReference type="GeneID" id="100925875"/>
<dbReference type="FunFam" id="2.60.40.4100:FF:000003">
    <property type="entry name" value="Transforming growth factor beta receptor type 3"/>
    <property type="match status" value="1"/>
</dbReference>
<protein>
    <submittedName>
        <fullName evidence="16">Transforming growth factor beta receptor 3</fullName>
    </submittedName>
</protein>
<dbReference type="GO" id="GO:0009897">
    <property type="term" value="C:external side of plasma membrane"/>
    <property type="evidence" value="ECO:0007669"/>
    <property type="project" value="Ensembl"/>
</dbReference>
<dbReference type="GO" id="GO:0006955">
    <property type="term" value="P:immune response"/>
    <property type="evidence" value="ECO:0007669"/>
    <property type="project" value="Ensembl"/>
</dbReference>
<keyword evidence="7 14" id="KW-0732">Signal</keyword>
<evidence type="ECO:0000256" key="2">
    <source>
        <dbReference type="ARBA" id="ARBA00004613"/>
    </source>
</evidence>
<dbReference type="RefSeq" id="XP_031825197.1">
    <property type="nucleotide sequence ID" value="XM_031969337.1"/>
</dbReference>
<evidence type="ECO:0000313" key="16">
    <source>
        <dbReference type="Ensembl" id="ENSSHAP00000024944.1"/>
    </source>
</evidence>
<dbReference type="InterPro" id="IPR048290">
    <property type="entry name" value="ZP_chr"/>
</dbReference>
<dbReference type="Pfam" id="PF00100">
    <property type="entry name" value="Zona_pellucida"/>
    <property type="match status" value="1"/>
</dbReference>
<dbReference type="GO" id="GO:0050431">
    <property type="term" value="F:transforming growth factor beta binding"/>
    <property type="evidence" value="ECO:0007669"/>
    <property type="project" value="Ensembl"/>
</dbReference>
<keyword evidence="11" id="KW-0325">Glycoprotein</keyword>
<evidence type="ECO:0000256" key="10">
    <source>
        <dbReference type="ARBA" id="ARBA00023157"/>
    </source>
</evidence>
<keyword evidence="6 13" id="KW-0812">Transmembrane</keyword>
<dbReference type="GO" id="GO:0032354">
    <property type="term" value="P:response to follicle-stimulating hormone"/>
    <property type="evidence" value="ECO:0007669"/>
    <property type="project" value="Ensembl"/>
</dbReference>
<dbReference type="GO" id="GO:0030509">
    <property type="term" value="P:BMP signaling pathway"/>
    <property type="evidence" value="ECO:0007669"/>
    <property type="project" value="Ensembl"/>
</dbReference>
<dbReference type="InterPro" id="IPR058899">
    <property type="entry name" value="TGFBR3/Endoglin-like_N"/>
</dbReference>
<evidence type="ECO:0000256" key="12">
    <source>
        <dbReference type="SAM" id="MobiDB-lite"/>
    </source>
</evidence>
<dbReference type="GO" id="GO:0015026">
    <property type="term" value="F:coreceptor activity"/>
    <property type="evidence" value="ECO:0007669"/>
    <property type="project" value="Ensembl"/>
</dbReference>
<organism evidence="16 17">
    <name type="scientific">Sarcophilus harrisii</name>
    <name type="common">Tasmanian devil</name>
    <name type="synonym">Sarcophilus laniarius</name>
    <dbReference type="NCBI Taxonomy" id="9305"/>
    <lineage>
        <taxon>Eukaryota</taxon>
        <taxon>Metazoa</taxon>
        <taxon>Chordata</taxon>
        <taxon>Craniata</taxon>
        <taxon>Vertebrata</taxon>
        <taxon>Euteleostomi</taxon>
        <taxon>Mammalia</taxon>
        <taxon>Metatheria</taxon>
        <taxon>Dasyuromorphia</taxon>
        <taxon>Dasyuridae</taxon>
        <taxon>Sarcophilus</taxon>
    </lineage>
</organism>
<dbReference type="GO" id="GO:0010628">
    <property type="term" value="P:positive regulation of gene expression"/>
    <property type="evidence" value="ECO:0007669"/>
    <property type="project" value="Ensembl"/>
</dbReference>
<dbReference type="PANTHER" id="PTHR14002">
    <property type="entry name" value="ENDOGLIN/TGF-BETA RECEPTOR TYPE III"/>
    <property type="match status" value="1"/>
</dbReference>
<dbReference type="GO" id="GO:0070123">
    <property type="term" value="F:transforming growth factor beta receptor activity, type III"/>
    <property type="evidence" value="ECO:0007669"/>
    <property type="project" value="Ensembl"/>
</dbReference>
<dbReference type="CTD" id="7049"/>
<dbReference type="OrthoDB" id="6420824at2759"/>